<keyword evidence="5" id="KW-0472">Membrane</keyword>
<dbReference type="SUPFAM" id="SSF48726">
    <property type="entry name" value="Immunoglobulin"/>
    <property type="match status" value="2"/>
</dbReference>
<dbReference type="Pfam" id="PF07686">
    <property type="entry name" value="V-set"/>
    <property type="match status" value="1"/>
</dbReference>
<evidence type="ECO:0000256" key="5">
    <source>
        <dbReference type="ARBA" id="ARBA00023136"/>
    </source>
</evidence>
<evidence type="ECO:0000256" key="3">
    <source>
        <dbReference type="ARBA" id="ARBA00022729"/>
    </source>
</evidence>
<feature type="domain" description="Ig-like" evidence="9">
    <location>
        <begin position="35"/>
        <end position="138"/>
    </location>
</feature>
<dbReference type="FunFam" id="2.60.40.10:FF:000095">
    <property type="entry name" value="immunoglobulin superfamily member 11 isoform X1"/>
    <property type="match status" value="1"/>
</dbReference>
<reference evidence="10" key="1">
    <citation type="journal article" name="BMC Genomics">
        <title>Long-read sequencing and de novo genome assembly of marine medaka (Oryzias melastigma).</title>
        <authorList>
            <person name="Liang P."/>
            <person name="Saqib H.S.A."/>
            <person name="Ni X."/>
            <person name="Shen Y."/>
        </authorList>
    </citation>
    <scope>NUCLEOTIDE SEQUENCE</scope>
    <source>
        <strain evidence="10">Bigg-433</strain>
    </source>
</reference>
<feature type="domain" description="Ig-like" evidence="9">
    <location>
        <begin position="145"/>
        <end position="233"/>
    </location>
</feature>
<dbReference type="InterPro" id="IPR013783">
    <property type="entry name" value="Ig-like_fold"/>
</dbReference>
<dbReference type="SMART" id="SM00409">
    <property type="entry name" value="IG"/>
    <property type="match status" value="2"/>
</dbReference>
<sequence length="236" mass="25637">MESSMLTFVLLCVVWSNVAAIEVKIPEQVYEAVNGSDTTIPCKFETSVENPQSGVISWFRRDLNSSARNELILTYYYPDKIFDVAENVDAKGFSIDADLLNGKADLIIKNVEMEDNMIFECRVQIRGDIDGTNSNSATLVVLVAPSTPICEVQGNPKNGEDIKLTCVSNEASPPAEYKWQSLDAQNNPRDPEPKSTDNGGVLSLFGITTDTSGTYTCTSSNRVGSASCSLTLSVTP</sequence>
<dbReference type="InterPro" id="IPR042474">
    <property type="entry name" value="A33"/>
</dbReference>
<keyword evidence="3 8" id="KW-0732">Signal</keyword>
<dbReference type="PANTHER" id="PTHR44969:SF1">
    <property type="entry name" value="CELL SURFACE A33 ANTIGEN"/>
    <property type="match status" value="1"/>
</dbReference>
<dbReference type="Proteomes" id="UP000646548">
    <property type="component" value="Unassembled WGS sequence"/>
</dbReference>
<accession>A0A834CSJ9</accession>
<feature type="chain" id="PRO_5032326432" evidence="8">
    <location>
        <begin position="21"/>
        <end position="236"/>
    </location>
</feature>
<name>A0A834CSJ9_ORYME</name>
<proteinExistence type="predicted"/>
<comment type="caution">
    <text evidence="10">The sequence shown here is derived from an EMBL/GenBank/DDBJ whole genome shotgun (WGS) entry which is preliminary data.</text>
</comment>
<evidence type="ECO:0000256" key="6">
    <source>
        <dbReference type="ARBA" id="ARBA00023157"/>
    </source>
</evidence>
<dbReference type="Gene3D" id="2.60.40.10">
    <property type="entry name" value="Immunoglobulins"/>
    <property type="match status" value="2"/>
</dbReference>
<evidence type="ECO:0000256" key="2">
    <source>
        <dbReference type="ARBA" id="ARBA00022692"/>
    </source>
</evidence>
<keyword evidence="4" id="KW-1133">Transmembrane helix</keyword>
<dbReference type="Pfam" id="PF13927">
    <property type="entry name" value="Ig_3"/>
    <property type="match status" value="1"/>
</dbReference>
<evidence type="ECO:0000256" key="4">
    <source>
        <dbReference type="ARBA" id="ARBA00022989"/>
    </source>
</evidence>
<keyword evidence="2" id="KW-0812">Transmembrane</keyword>
<gene>
    <name evidence="10" type="ORF">FQA47_011200</name>
</gene>
<evidence type="ECO:0000313" key="10">
    <source>
        <dbReference type="EMBL" id="KAF6732654.1"/>
    </source>
</evidence>
<dbReference type="InterPro" id="IPR003598">
    <property type="entry name" value="Ig_sub2"/>
</dbReference>
<dbReference type="InterPro" id="IPR036179">
    <property type="entry name" value="Ig-like_dom_sf"/>
</dbReference>
<evidence type="ECO:0000313" key="11">
    <source>
        <dbReference type="Proteomes" id="UP000646548"/>
    </source>
</evidence>
<comment type="subcellular location">
    <subcellularLocation>
        <location evidence="1">Membrane</location>
        <topology evidence="1">Single-pass type I membrane protein</topology>
    </subcellularLocation>
</comment>
<evidence type="ECO:0000256" key="8">
    <source>
        <dbReference type="SAM" id="SignalP"/>
    </source>
</evidence>
<dbReference type="PANTHER" id="PTHR44969">
    <property type="entry name" value="CELL SURFACE A33 ANTIGEN"/>
    <property type="match status" value="1"/>
</dbReference>
<dbReference type="InterPro" id="IPR007110">
    <property type="entry name" value="Ig-like_dom"/>
</dbReference>
<dbReference type="GO" id="GO:0005886">
    <property type="term" value="C:plasma membrane"/>
    <property type="evidence" value="ECO:0007669"/>
    <property type="project" value="InterPro"/>
</dbReference>
<keyword evidence="7" id="KW-0393">Immunoglobulin domain</keyword>
<dbReference type="AlphaFoldDB" id="A0A834CSJ9"/>
<dbReference type="SMART" id="SM00408">
    <property type="entry name" value="IGc2"/>
    <property type="match status" value="1"/>
</dbReference>
<evidence type="ECO:0000256" key="7">
    <source>
        <dbReference type="ARBA" id="ARBA00023319"/>
    </source>
</evidence>
<organism evidence="10 11">
    <name type="scientific">Oryzias melastigma</name>
    <name type="common">Marine medaka</name>
    <dbReference type="NCBI Taxonomy" id="30732"/>
    <lineage>
        <taxon>Eukaryota</taxon>
        <taxon>Metazoa</taxon>
        <taxon>Chordata</taxon>
        <taxon>Craniata</taxon>
        <taxon>Vertebrata</taxon>
        <taxon>Euteleostomi</taxon>
        <taxon>Actinopterygii</taxon>
        <taxon>Neopterygii</taxon>
        <taxon>Teleostei</taxon>
        <taxon>Neoteleostei</taxon>
        <taxon>Acanthomorphata</taxon>
        <taxon>Ovalentaria</taxon>
        <taxon>Atherinomorphae</taxon>
        <taxon>Beloniformes</taxon>
        <taxon>Adrianichthyidae</taxon>
        <taxon>Oryziinae</taxon>
        <taxon>Oryzias</taxon>
    </lineage>
</organism>
<feature type="signal peptide" evidence="8">
    <location>
        <begin position="1"/>
        <end position="20"/>
    </location>
</feature>
<evidence type="ECO:0000256" key="1">
    <source>
        <dbReference type="ARBA" id="ARBA00004479"/>
    </source>
</evidence>
<keyword evidence="6" id="KW-1015">Disulfide bond</keyword>
<dbReference type="InterPro" id="IPR013106">
    <property type="entry name" value="Ig_V-set"/>
</dbReference>
<dbReference type="EMBL" id="WKFB01000184">
    <property type="protein sequence ID" value="KAF6732654.1"/>
    <property type="molecule type" value="Genomic_DNA"/>
</dbReference>
<protein>
    <submittedName>
        <fullName evidence="10">Cell surface A33 antigen</fullName>
    </submittedName>
</protein>
<dbReference type="InterPro" id="IPR003599">
    <property type="entry name" value="Ig_sub"/>
</dbReference>
<dbReference type="PROSITE" id="PS50835">
    <property type="entry name" value="IG_LIKE"/>
    <property type="match status" value="2"/>
</dbReference>
<evidence type="ECO:0000259" key="9">
    <source>
        <dbReference type="PROSITE" id="PS50835"/>
    </source>
</evidence>